<dbReference type="InterPro" id="IPR031656">
    <property type="entry name" value="DAO_C"/>
</dbReference>
<organism evidence="9 10">
    <name type="scientific">Blepharisma stoltei</name>
    <dbReference type="NCBI Taxonomy" id="1481888"/>
    <lineage>
        <taxon>Eukaryota</taxon>
        <taxon>Sar</taxon>
        <taxon>Alveolata</taxon>
        <taxon>Ciliophora</taxon>
        <taxon>Postciliodesmatophora</taxon>
        <taxon>Heterotrichea</taxon>
        <taxon>Heterotrichida</taxon>
        <taxon>Blepharismidae</taxon>
        <taxon>Blepharisma</taxon>
    </lineage>
</organism>
<dbReference type="SUPFAM" id="SSF51905">
    <property type="entry name" value="FAD/NAD(P)-binding domain"/>
    <property type="match status" value="1"/>
</dbReference>
<protein>
    <recommendedName>
        <fullName evidence="3">glycerol-3-phosphate dehydrogenase</fullName>
        <ecNumber evidence="3">1.1.5.3</ecNumber>
    </recommendedName>
</protein>
<evidence type="ECO:0000259" key="7">
    <source>
        <dbReference type="Pfam" id="PF01266"/>
    </source>
</evidence>
<dbReference type="InterPro" id="IPR036188">
    <property type="entry name" value="FAD/NAD-bd_sf"/>
</dbReference>
<dbReference type="InterPro" id="IPR000447">
    <property type="entry name" value="G3P_DH_FAD-dep"/>
</dbReference>
<keyword evidence="10" id="KW-1185">Reference proteome</keyword>
<dbReference type="GO" id="GO:0006072">
    <property type="term" value="P:glycerol-3-phosphate metabolic process"/>
    <property type="evidence" value="ECO:0007669"/>
    <property type="project" value="InterPro"/>
</dbReference>
<proteinExistence type="inferred from homology"/>
<comment type="similarity">
    <text evidence="2">Belongs to the FAD-dependent glycerol-3-phosphate dehydrogenase family.</text>
</comment>
<dbReference type="InterPro" id="IPR038299">
    <property type="entry name" value="DAO_C_sf"/>
</dbReference>
<keyword evidence="6" id="KW-0560">Oxidoreductase</keyword>
<dbReference type="PRINTS" id="PR01001">
    <property type="entry name" value="FADG3PDH"/>
</dbReference>
<evidence type="ECO:0000256" key="2">
    <source>
        <dbReference type="ARBA" id="ARBA00007330"/>
    </source>
</evidence>
<dbReference type="EC" id="1.1.5.3" evidence="3"/>
<dbReference type="Pfam" id="PF01266">
    <property type="entry name" value="DAO"/>
    <property type="match status" value="1"/>
</dbReference>
<evidence type="ECO:0000313" key="10">
    <source>
        <dbReference type="Proteomes" id="UP001162131"/>
    </source>
</evidence>
<dbReference type="PANTHER" id="PTHR11985">
    <property type="entry name" value="GLYCEROL-3-PHOSPHATE DEHYDROGENASE"/>
    <property type="match status" value="1"/>
</dbReference>
<dbReference type="Gene3D" id="1.10.8.870">
    <property type="entry name" value="Alpha-glycerophosphate oxidase, cap domain"/>
    <property type="match status" value="1"/>
</dbReference>
<reference evidence="9" key="1">
    <citation type="submission" date="2021-09" db="EMBL/GenBank/DDBJ databases">
        <authorList>
            <consortium name="AG Swart"/>
            <person name="Singh M."/>
            <person name="Singh A."/>
            <person name="Seah K."/>
            <person name="Emmerich C."/>
        </authorList>
    </citation>
    <scope>NUCLEOTIDE SEQUENCE</scope>
    <source>
        <strain evidence="9">ATCC30299</strain>
    </source>
</reference>
<dbReference type="EMBL" id="CAJZBQ010000045">
    <property type="protein sequence ID" value="CAG9328153.1"/>
    <property type="molecule type" value="Genomic_DNA"/>
</dbReference>
<feature type="domain" description="Alpha-glycerophosphate oxidase C-terminal" evidence="8">
    <location>
        <begin position="453"/>
        <end position="570"/>
    </location>
</feature>
<dbReference type="PANTHER" id="PTHR11985:SF15">
    <property type="entry name" value="GLYCEROL-3-PHOSPHATE DEHYDROGENASE, MITOCHONDRIAL"/>
    <property type="match status" value="1"/>
</dbReference>
<gene>
    <name evidence="9" type="ORF">BSTOLATCC_MIC45609</name>
</gene>
<sequence length="587" mass="65823">MIRSYWKWVGALAAGSGLRFLIYGTEPKTTREYTLPTLSTRQENIKALKYKEYDILVIGGGATGAGIALEAASRGLSCGLIERGDFASQTSSKSTKLLHGGVRYLEKAVKGENIYENLLLVSEALKERDILINSAPHMNKWLAISVPTDSYFWLLYYWVGLWVYHFIAYIQNCYTGNASTELPRPGISFESQTLIPRLKSKFKGSTIYYDGQMNDTRLCLEVLLTASSKGYIKGMVQANIANYCKAVSFIKKQGLIVGVRAEDLITGEQFDIKAKVVMNCTGVFSDSIRKSAGQRDSDRIVPAKGSHFLLPSSYTPNGYGLLIPKTTDGRVLFLLPWEGYTIAGTTDEKGTATVHSFMLSHEKQFLAQELSRFLNKTPEEISNDIKGSFSGERPLVKSKDEKTSSILRTHSVEVSLNGLISVMGGKWTTFRAMAENAVDVAVERFGLPAKYISRTRDMKLIGSQINIEELQSKLIKEYKISEEQAKYLVKEYGRRSEDVLKVGRNEQLIEGHPFTIGEIVYSTRSEYAEKPIDIIARRMRLALLDVKSAIKALDIVINEMGNELKWSKSKREQEYKTAVMELTQFFS</sequence>
<feature type="domain" description="FAD dependent oxidoreductase" evidence="7">
    <location>
        <begin position="54"/>
        <end position="406"/>
    </location>
</feature>
<evidence type="ECO:0000256" key="1">
    <source>
        <dbReference type="ARBA" id="ARBA00001974"/>
    </source>
</evidence>
<comment type="cofactor">
    <cofactor evidence="1">
        <name>FAD</name>
        <dbReference type="ChEBI" id="CHEBI:57692"/>
    </cofactor>
</comment>
<dbReference type="Pfam" id="PF16901">
    <property type="entry name" value="DAO_C"/>
    <property type="match status" value="1"/>
</dbReference>
<dbReference type="Gene3D" id="3.50.50.60">
    <property type="entry name" value="FAD/NAD(P)-binding domain"/>
    <property type="match status" value="1"/>
</dbReference>
<accession>A0AAU9JJI6</accession>
<keyword evidence="5" id="KW-0274">FAD</keyword>
<evidence type="ECO:0000256" key="4">
    <source>
        <dbReference type="ARBA" id="ARBA00022630"/>
    </source>
</evidence>
<name>A0AAU9JJI6_9CILI</name>
<evidence type="ECO:0000256" key="5">
    <source>
        <dbReference type="ARBA" id="ARBA00022827"/>
    </source>
</evidence>
<evidence type="ECO:0000259" key="8">
    <source>
        <dbReference type="Pfam" id="PF16901"/>
    </source>
</evidence>
<dbReference type="AlphaFoldDB" id="A0AAU9JJI6"/>
<evidence type="ECO:0000256" key="3">
    <source>
        <dbReference type="ARBA" id="ARBA00013029"/>
    </source>
</evidence>
<dbReference type="GO" id="GO:0005739">
    <property type="term" value="C:mitochondrion"/>
    <property type="evidence" value="ECO:0007669"/>
    <property type="project" value="TreeGrafter"/>
</dbReference>
<evidence type="ECO:0000313" key="9">
    <source>
        <dbReference type="EMBL" id="CAG9328153.1"/>
    </source>
</evidence>
<dbReference type="GO" id="GO:0004368">
    <property type="term" value="F:glycerol-3-phosphate dehydrogenase (quinone) activity"/>
    <property type="evidence" value="ECO:0007669"/>
    <property type="project" value="UniProtKB-EC"/>
</dbReference>
<dbReference type="Gene3D" id="3.30.9.10">
    <property type="entry name" value="D-Amino Acid Oxidase, subunit A, domain 2"/>
    <property type="match status" value="1"/>
</dbReference>
<dbReference type="InterPro" id="IPR006076">
    <property type="entry name" value="FAD-dep_OxRdtase"/>
</dbReference>
<dbReference type="Proteomes" id="UP001162131">
    <property type="component" value="Unassembled WGS sequence"/>
</dbReference>
<comment type="caution">
    <text evidence="9">The sequence shown here is derived from an EMBL/GenBank/DDBJ whole genome shotgun (WGS) entry which is preliminary data.</text>
</comment>
<evidence type="ECO:0000256" key="6">
    <source>
        <dbReference type="ARBA" id="ARBA00023002"/>
    </source>
</evidence>
<keyword evidence="4" id="KW-0285">Flavoprotein</keyword>